<dbReference type="PANTHER" id="PTHR34819">
    <property type="entry name" value="LARGE CYSTEINE-RICH PERIPLASMIC PROTEIN OMCB"/>
    <property type="match status" value="1"/>
</dbReference>
<dbReference type="InterPro" id="IPR047589">
    <property type="entry name" value="DUF11_rpt"/>
</dbReference>
<evidence type="ECO:0000313" key="3">
    <source>
        <dbReference type="EMBL" id="RZU47727.1"/>
    </source>
</evidence>
<dbReference type="RefSeq" id="WP_130410947.1">
    <property type="nucleotide sequence ID" value="NZ_SHKX01000010.1"/>
</dbReference>
<feature type="signal peptide" evidence="1">
    <location>
        <begin position="1"/>
        <end position="41"/>
    </location>
</feature>
<accession>A0A4Q7ZAV5</accession>
<dbReference type="Proteomes" id="UP000292423">
    <property type="component" value="Unassembled WGS sequence"/>
</dbReference>
<dbReference type="Pfam" id="PF01345">
    <property type="entry name" value="DUF11"/>
    <property type="match status" value="2"/>
</dbReference>
<protein>
    <submittedName>
        <fullName evidence="3">Putative repeat protein (TIGR01451 family)</fullName>
    </submittedName>
</protein>
<comment type="caution">
    <text evidence="3">The sequence shown here is derived from an EMBL/GenBank/DDBJ whole genome shotgun (WGS) entry which is preliminary data.</text>
</comment>
<evidence type="ECO:0000313" key="4">
    <source>
        <dbReference type="Proteomes" id="UP000292423"/>
    </source>
</evidence>
<dbReference type="InterPro" id="IPR001434">
    <property type="entry name" value="OmcB-like_DUF11"/>
</dbReference>
<sequence>MSNTTTRRAGPTRSPWRFNQLALSVAMVLGGVAALPGTAFAAAPNAGQSISNIATASYNDGSGTPRSATSNPVSTTVLQVASFTLDATQSKYVTLGGQVVYPHTLTNTGNGTDTFLLNATNQAGDNFNLGTLAIYADADGNGVADNATNLAGTTVSLPRNGVFTFVVVGYAPASGLLDGNTAVVHVTADSQVFNAVPADDPAVQTNVDTAIVTADAVINVTKSANVTQGPTGTQITYTLTYTNVGSNTATGVTLTDAIPAGATYVGGTGLWNGAGQTDGVDGDVFSITGSTVTASVGSVAPNVTGQIKFTVQVDATTPPSILTNTAKWTYDPDGAGVKTPIGPADTNDVQFQVLQTRNVGANDSSTINTDTGVNDIVEHGAVNQGSTFTFANEIWNQGNGTDSFNIDYSNLNFPAGTSIRLLKSDGVNQLVDTNGDFIVDTGPVAAGARYTVYLEVTLPGTASGNNGGLGYDILVTATSTASGTIVTAGDQDDTVTDHLDAITGSTVDLSNGPGLGVGTGVVNETNGGAAFTTKTVNPGSSATFRLDVNNTSPTADSYNFLADKDGTFGATDDLPSGWTVAYYADGGAGNCSTLGASSSNTGTLNAGASATYCAVVSVPAGNAPVTSQAIWFKTTSPTTLATDRKLDAVTVNTVRSLQITSNNSNTVYPGGTVDYVHIITNNGNVTEGDAVGEVVLSAANSTGAPNPWATQLFYDANNNGVLDVSEAATPITDLSTFVSGASAGLDAGESIRIFARVLSNASANPGDTDVATVTLTTTGTVNSVAAPAAVFNTDTTSVIGGQVRLTKTQALDANCDGTEDGGGFVLTTLSAKPGACIIYRISVQNQGVSPATGVVVSDATPSFTSLSVAGGRPSVSGAGNTITTPAAPANGYTGNVQATIPTLNGGASETVEIGVKIDN</sequence>
<proteinExistence type="predicted"/>
<dbReference type="PANTHER" id="PTHR34819:SF5">
    <property type="entry name" value="CONSERVED REPEAT DOMAIN PROTEIN"/>
    <property type="match status" value="1"/>
</dbReference>
<reference evidence="3 4" key="1">
    <citation type="submission" date="2019-02" db="EMBL/GenBank/DDBJ databases">
        <title>Genomic Encyclopedia of Type Strains, Phase IV (KMG-IV): sequencing the most valuable type-strain genomes for metagenomic binning, comparative biology and taxonomic classification.</title>
        <authorList>
            <person name="Goeker M."/>
        </authorList>
    </citation>
    <scope>NUCLEOTIDE SEQUENCE [LARGE SCALE GENOMIC DNA]</scope>
    <source>
        <strain evidence="3 4">DSM 105135</strain>
    </source>
</reference>
<name>A0A4Q7ZAV5_9GAMM</name>
<feature type="chain" id="PRO_5020311251" evidence="1">
    <location>
        <begin position="42"/>
        <end position="919"/>
    </location>
</feature>
<feature type="domain" description="DUF11" evidence="2">
    <location>
        <begin position="830"/>
        <end position="917"/>
    </location>
</feature>
<evidence type="ECO:0000259" key="2">
    <source>
        <dbReference type="Pfam" id="PF01345"/>
    </source>
</evidence>
<feature type="domain" description="DUF11" evidence="2">
    <location>
        <begin position="218"/>
        <end position="330"/>
    </location>
</feature>
<gene>
    <name evidence="3" type="ORF">EV700_0694</name>
</gene>
<keyword evidence="1" id="KW-0732">Signal</keyword>
<dbReference type="AlphaFoldDB" id="A0A4Q7ZAV5"/>
<dbReference type="InterPro" id="IPR051172">
    <property type="entry name" value="Chlamydia_OmcB"/>
</dbReference>
<dbReference type="EMBL" id="SHKX01000010">
    <property type="protein sequence ID" value="RZU47727.1"/>
    <property type="molecule type" value="Genomic_DNA"/>
</dbReference>
<dbReference type="NCBIfam" id="TIGR01451">
    <property type="entry name" value="B_ant_repeat"/>
    <property type="match status" value="2"/>
</dbReference>
<keyword evidence="4" id="KW-1185">Reference proteome</keyword>
<dbReference type="OrthoDB" id="28777at2"/>
<evidence type="ECO:0000256" key="1">
    <source>
        <dbReference type="SAM" id="SignalP"/>
    </source>
</evidence>
<organism evidence="3 4">
    <name type="scientific">Fluviicoccus keumensis</name>
    <dbReference type="NCBI Taxonomy" id="1435465"/>
    <lineage>
        <taxon>Bacteria</taxon>
        <taxon>Pseudomonadati</taxon>
        <taxon>Pseudomonadota</taxon>
        <taxon>Gammaproteobacteria</taxon>
        <taxon>Moraxellales</taxon>
        <taxon>Moraxellaceae</taxon>
        <taxon>Fluviicoccus</taxon>
    </lineage>
</organism>